<dbReference type="SUPFAM" id="SSF55068">
    <property type="entry name" value="Peptide methionine sulfoxide reductase"/>
    <property type="match status" value="1"/>
</dbReference>
<dbReference type="RefSeq" id="WP_311364352.1">
    <property type="nucleotide sequence ID" value="NZ_JAVRIC010000006.1"/>
</dbReference>
<comment type="caution">
    <text evidence="7">The sequence shown here is derived from an EMBL/GenBank/DDBJ whole genome shotgun (WGS) entry which is preliminary data.</text>
</comment>
<accession>A0ABU2WGF2</accession>
<evidence type="ECO:0000256" key="1">
    <source>
        <dbReference type="ARBA" id="ARBA00023002"/>
    </source>
</evidence>
<organism evidence="7 8">
    <name type="scientific">Banduia mediterranea</name>
    <dbReference type="NCBI Taxonomy" id="3075609"/>
    <lineage>
        <taxon>Bacteria</taxon>
        <taxon>Pseudomonadati</taxon>
        <taxon>Pseudomonadota</taxon>
        <taxon>Gammaproteobacteria</taxon>
        <taxon>Nevskiales</taxon>
        <taxon>Algiphilaceae</taxon>
        <taxon>Banduia</taxon>
    </lineage>
</organism>
<feature type="signal peptide" evidence="5">
    <location>
        <begin position="1"/>
        <end position="25"/>
    </location>
</feature>
<sequence>MNLRPGRARRFAGIALASLAMTLMAVPGIAKEATATAIFAGGCFWCTESDFEKLDGVVEAVSGYIGGDVRNPDYKQVSAGATGHAEAVRVSYHPDEIRYSELVQHFWRTIDPTVKDQQFCDHGRQYRSAIFYEDAEQKQIAEDSLKALQASGRFERIETEISQAGPFYEAEDHHQDYYKKNPVRYKFYRWNCGRDQRLEEIWGEP</sequence>
<reference evidence="7 8" key="1">
    <citation type="submission" date="2023-09" db="EMBL/GenBank/DDBJ databases">
        <authorList>
            <person name="Rey-Velasco X."/>
        </authorList>
    </citation>
    <scope>NUCLEOTIDE SEQUENCE [LARGE SCALE GENOMIC DNA]</scope>
    <source>
        <strain evidence="7 8">W345</strain>
    </source>
</reference>
<comment type="similarity">
    <text evidence="4">Belongs to the MsrA Met sulfoxide reductase family.</text>
</comment>
<feature type="domain" description="Peptide methionine sulphoxide reductase MsrA" evidence="6">
    <location>
        <begin position="36"/>
        <end position="186"/>
    </location>
</feature>
<comment type="catalytic activity">
    <reaction evidence="3 4">
        <text>[thioredoxin]-disulfide + L-methionine + H2O = L-methionine (S)-S-oxide + [thioredoxin]-dithiol</text>
        <dbReference type="Rhea" id="RHEA:19993"/>
        <dbReference type="Rhea" id="RHEA-COMP:10698"/>
        <dbReference type="Rhea" id="RHEA-COMP:10700"/>
        <dbReference type="ChEBI" id="CHEBI:15377"/>
        <dbReference type="ChEBI" id="CHEBI:29950"/>
        <dbReference type="ChEBI" id="CHEBI:50058"/>
        <dbReference type="ChEBI" id="CHEBI:57844"/>
        <dbReference type="ChEBI" id="CHEBI:58772"/>
        <dbReference type="EC" id="1.8.4.11"/>
    </reaction>
</comment>
<comment type="function">
    <text evidence="4">Has an important function as a repair enzyme for proteins that have been inactivated by oxidation. Catalyzes the reversible oxidation-reduction of methionine sulfoxide in proteins to methionine.</text>
</comment>
<protein>
    <recommendedName>
        <fullName evidence="4">Peptide methionine sulfoxide reductase MsrA</fullName>
        <shortName evidence="4">Protein-methionine-S-oxide reductase</shortName>
        <ecNumber evidence="4">1.8.4.11</ecNumber>
    </recommendedName>
    <alternativeName>
        <fullName evidence="4">Peptide-methionine (S)-S-oxide reductase</fullName>
        <shortName evidence="4">Peptide Met(O) reductase</shortName>
    </alternativeName>
</protein>
<dbReference type="EC" id="1.8.4.11" evidence="4"/>
<evidence type="ECO:0000256" key="5">
    <source>
        <dbReference type="SAM" id="SignalP"/>
    </source>
</evidence>
<dbReference type="InterPro" id="IPR036509">
    <property type="entry name" value="Met_Sox_Rdtase_MsrA_sf"/>
</dbReference>
<dbReference type="Gene3D" id="3.30.1060.10">
    <property type="entry name" value="Peptide methionine sulphoxide reductase MsrA"/>
    <property type="match status" value="1"/>
</dbReference>
<feature type="chain" id="PRO_5047061194" description="Peptide methionine sulfoxide reductase MsrA" evidence="5">
    <location>
        <begin position="26"/>
        <end position="205"/>
    </location>
</feature>
<keyword evidence="8" id="KW-1185">Reference proteome</keyword>
<dbReference type="GO" id="GO:0008113">
    <property type="term" value="F:peptide-methionine (S)-S-oxide reductase activity"/>
    <property type="evidence" value="ECO:0007669"/>
    <property type="project" value="UniProtKB-EC"/>
</dbReference>
<dbReference type="PANTHER" id="PTHR43774">
    <property type="entry name" value="PEPTIDE METHIONINE SULFOXIDE REDUCTASE"/>
    <property type="match status" value="1"/>
</dbReference>
<feature type="active site" evidence="4">
    <location>
        <position position="43"/>
    </location>
</feature>
<dbReference type="EMBL" id="JAVRIC010000006">
    <property type="protein sequence ID" value="MDT0496958.1"/>
    <property type="molecule type" value="Genomic_DNA"/>
</dbReference>
<evidence type="ECO:0000256" key="2">
    <source>
        <dbReference type="ARBA" id="ARBA00047806"/>
    </source>
</evidence>
<evidence type="ECO:0000313" key="7">
    <source>
        <dbReference type="EMBL" id="MDT0496958.1"/>
    </source>
</evidence>
<dbReference type="Proteomes" id="UP001254608">
    <property type="component" value="Unassembled WGS sequence"/>
</dbReference>
<name>A0ABU2WGF2_9GAMM</name>
<evidence type="ECO:0000256" key="4">
    <source>
        <dbReference type="HAMAP-Rule" id="MF_01401"/>
    </source>
</evidence>
<dbReference type="Pfam" id="PF01625">
    <property type="entry name" value="PMSR"/>
    <property type="match status" value="1"/>
</dbReference>
<comment type="catalytic activity">
    <reaction evidence="2 4">
        <text>L-methionyl-[protein] + [thioredoxin]-disulfide + H2O = L-methionyl-(S)-S-oxide-[protein] + [thioredoxin]-dithiol</text>
        <dbReference type="Rhea" id="RHEA:14217"/>
        <dbReference type="Rhea" id="RHEA-COMP:10698"/>
        <dbReference type="Rhea" id="RHEA-COMP:10700"/>
        <dbReference type="Rhea" id="RHEA-COMP:12313"/>
        <dbReference type="Rhea" id="RHEA-COMP:12315"/>
        <dbReference type="ChEBI" id="CHEBI:15377"/>
        <dbReference type="ChEBI" id="CHEBI:16044"/>
        <dbReference type="ChEBI" id="CHEBI:29950"/>
        <dbReference type="ChEBI" id="CHEBI:44120"/>
        <dbReference type="ChEBI" id="CHEBI:50058"/>
        <dbReference type="EC" id="1.8.4.11"/>
    </reaction>
</comment>
<proteinExistence type="inferred from homology"/>
<dbReference type="HAMAP" id="MF_01401">
    <property type="entry name" value="MsrA"/>
    <property type="match status" value="1"/>
</dbReference>
<keyword evidence="1 4" id="KW-0560">Oxidoreductase</keyword>
<gene>
    <name evidence="4 7" type="primary">msrA</name>
    <name evidence="7" type="ORF">RM530_06205</name>
</gene>
<evidence type="ECO:0000256" key="3">
    <source>
        <dbReference type="ARBA" id="ARBA00048782"/>
    </source>
</evidence>
<dbReference type="NCBIfam" id="TIGR00401">
    <property type="entry name" value="msrA"/>
    <property type="match status" value="1"/>
</dbReference>
<dbReference type="InterPro" id="IPR002569">
    <property type="entry name" value="Met_Sox_Rdtase_MsrA_dom"/>
</dbReference>
<evidence type="ECO:0000259" key="6">
    <source>
        <dbReference type="Pfam" id="PF01625"/>
    </source>
</evidence>
<dbReference type="PANTHER" id="PTHR43774:SF1">
    <property type="entry name" value="PEPTIDE METHIONINE SULFOXIDE REDUCTASE MSRA 2"/>
    <property type="match status" value="1"/>
</dbReference>
<keyword evidence="5" id="KW-0732">Signal</keyword>
<evidence type="ECO:0000313" key="8">
    <source>
        <dbReference type="Proteomes" id="UP001254608"/>
    </source>
</evidence>